<dbReference type="Proteomes" id="UP000182584">
    <property type="component" value="Unassembled WGS sequence"/>
</dbReference>
<reference evidence="3 4" key="1">
    <citation type="submission" date="2016-10" db="EMBL/GenBank/DDBJ databases">
        <authorList>
            <person name="de Groot N.N."/>
        </authorList>
    </citation>
    <scope>NUCLEOTIDE SEQUENCE [LARGE SCALE GENOMIC DNA]</scope>
    <source>
        <strain evidence="3 4">AR40</strain>
    </source>
</reference>
<dbReference type="InterPro" id="IPR051785">
    <property type="entry name" value="MMCE/EMCE_epimerase"/>
</dbReference>
<dbReference type="AlphaFoldDB" id="A0A1H9Q9D0"/>
<evidence type="ECO:0000313" key="3">
    <source>
        <dbReference type="EMBL" id="SER56755.1"/>
    </source>
</evidence>
<dbReference type="Gene3D" id="3.10.180.10">
    <property type="entry name" value="2,3-Dihydroxybiphenyl 1,2-Dioxygenase, domain 1"/>
    <property type="match status" value="1"/>
</dbReference>
<dbReference type="GO" id="GO:0046491">
    <property type="term" value="P:L-methylmalonyl-CoA metabolic process"/>
    <property type="evidence" value="ECO:0007669"/>
    <property type="project" value="TreeGrafter"/>
</dbReference>
<dbReference type="PROSITE" id="PS51819">
    <property type="entry name" value="VOC"/>
    <property type="match status" value="1"/>
</dbReference>
<dbReference type="SUPFAM" id="SSF54593">
    <property type="entry name" value="Glyoxalase/Bleomycin resistance protein/Dihydroxybiphenyl dioxygenase"/>
    <property type="match status" value="1"/>
</dbReference>
<dbReference type="GO" id="GO:0046872">
    <property type="term" value="F:metal ion binding"/>
    <property type="evidence" value="ECO:0007669"/>
    <property type="project" value="UniProtKB-KW"/>
</dbReference>
<evidence type="ECO:0000259" key="2">
    <source>
        <dbReference type="PROSITE" id="PS51819"/>
    </source>
</evidence>
<dbReference type="PANTHER" id="PTHR43048">
    <property type="entry name" value="METHYLMALONYL-COA EPIMERASE"/>
    <property type="match status" value="1"/>
</dbReference>
<dbReference type="OrthoDB" id="9788468at2"/>
<name>A0A1H9Q9D0_BUTFI</name>
<gene>
    <name evidence="3" type="ORF">SAMN04487884_10770</name>
</gene>
<proteinExistence type="predicted"/>
<dbReference type="InterPro" id="IPR029068">
    <property type="entry name" value="Glyas_Bleomycin-R_OHBP_Dase"/>
</dbReference>
<dbReference type="Pfam" id="PF13669">
    <property type="entry name" value="Glyoxalase_4"/>
    <property type="match status" value="1"/>
</dbReference>
<dbReference type="EMBL" id="FOGJ01000007">
    <property type="protein sequence ID" value="SER56755.1"/>
    <property type="molecule type" value="Genomic_DNA"/>
</dbReference>
<feature type="domain" description="VOC" evidence="2">
    <location>
        <begin position="2"/>
        <end position="129"/>
    </location>
</feature>
<organism evidence="3 4">
    <name type="scientific">Butyrivibrio fibrisolvens</name>
    <dbReference type="NCBI Taxonomy" id="831"/>
    <lineage>
        <taxon>Bacteria</taxon>
        <taxon>Bacillati</taxon>
        <taxon>Bacillota</taxon>
        <taxon>Clostridia</taxon>
        <taxon>Lachnospirales</taxon>
        <taxon>Lachnospiraceae</taxon>
        <taxon>Butyrivibrio</taxon>
    </lineage>
</organism>
<dbReference type="RefSeq" id="WP_074755277.1">
    <property type="nucleotide sequence ID" value="NZ_FOGJ01000007.1"/>
</dbReference>
<dbReference type="InterPro" id="IPR037523">
    <property type="entry name" value="VOC_core"/>
</dbReference>
<accession>A0A1H9Q9D0</accession>
<dbReference type="PANTHER" id="PTHR43048:SF3">
    <property type="entry name" value="METHYLMALONYL-COA EPIMERASE, MITOCHONDRIAL"/>
    <property type="match status" value="1"/>
</dbReference>
<keyword evidence="1" id="KW-0479">Metal-binding</keyword>
<sequence>MKIHHVGYLAKNLEKSRNKYVELGFVVERSAKYDEIRKVNIEFLINGDYRVELIEPVDKDSPMYPLLTRYKNTPYHFCYEVDNLDKAITELSDKHYTIMQEPEVAPCIDNDRVVFMYNNSIGIIELVEINA</sequence>
<dbReference type="GO" id="GO:0004493">
    <property type="term" value="F:methylmalonyl-CoA epimerase activity"/>
    <property type="evidence" value="ECO:0007669"/>
    <property type="project" value="TreeGrafter"/>
</dbReference>
<protein>
    <submittedName>
        <fullName evidence="3">Methylmalonyl-CoA epimerase</fullName>
    </submittedName>
</protein>
<evidence type="ECO:0000313" key="4">
    <source>
        <dbReference type="Proteomes" id="UP000182584"/>
    </source>
</evidence>
<evidence type="ECO:0000256" key="1">
    <source>
        <dbReference type="ARBA" id="ARBA00022723"/>
    </source>
</evidence>